<keyword evidence="3" id="KW-1185">Reference proteome</keyword>
<dbReference type="VEuPathDB" id="AmoebaDB:ACA1_308880"/>
<gene>
    <name evidence="2" type="ORF">ACA1_308880</name>
</gene>
<evidence type="ECO:0000313" key="3">
    <source>
        <dbReference type="Proteomes" id="UP000011083"/>
    </source>
</evidence>
<dbReference type="GeneID" id="14918625"/>
<evidence type="ECO:0000256" key="1">
    <source>
        <dbReference type="SAM" id="MobiDB-lite"/>
    </source>
</evidence>
<dbReference type="KEGG" id="acan:ACA1_308880"/>
<reference evidence="2 3" key="1">
    <citation type="journal article" date="2013" name="Genome Biol.">
        <title>Genome of Acanthamoeba castellanii highlights extensive lateral gene transfer and early evolution of tyrosine kinase signaling.</title>
        <authorList>
            <person name="Clarke M."/>
            <person name="Lohan A.J."/>
            <person name="Liu B."/>
            <person name="Lagkouvardos I."/>
            <person name="Roy S."/>
            <person name="Zafar N."/>
            <person name="Bertelli C."/>
            <person name="Schilde C."/>
            <person name="Kianianmomeni A."/>
            <person name="Burglin T.R."/>
            <person name="Frech C."/>
            <person name="Turcotte B."/>
            <person name="Kopec K.O."/>
            <person name="Synnott J.M."/>
            <person name="Choo C."/>
            <person name="Paponov I."/>
            <person name="Finkler A."/>
            <person name="Soon Heng Tan C."/>
            <person name="Hutchins A.P."/>
            <person name="Weinmeier T."/>
            <person name="Rattei T."/>
            <person name="Chu J.S."/>
            <person name="Gimenez G."/>
            <person name="Irimia M."/>
            <person name="Rigden D.J."/>
            <person name="Fitzpatrick D.A."/>
            <person name="Lorenzo-Morales J."/>
            <person name="Bateman A."/>
            <person name="Chiu C.H."/>
            <person name="Tang P."/>
            <person name="Hegemann P."/>
            <person name="Fromm H."/>
            <person name="Raoult D."/>
            <person name="Greub G."/>
            <person name="Miranda-Saavedra D."/>
            <person name="Chen N."/>
            <person name="Nash P."/>
            <person name="Ginger M.L."/>
            <person name="Horn M."/>
            <person name="Schaap P."/>
            <person name="Caler L."/>
            <person name="Loftus B."/>
        </authorList>
    </citation>
    <scope>NUCLEOTIDE SEQUENCE [LARGE SCALE GENOMIC DNA]</scope>
    <source>
        <strain evidence="2 3">Neff</strain>
    </source>
</reference>
<feature type="compositionally biased region" description="Basic and acidic residues" evidence="1">
    <location>
        <begin position="235"/>
        <end position="246"/>
    </location>
</feature>
<dbReference type="AlphaFoldDB" id="L8GXZ8"/>
<name>L8GXZ8_ACACF</name>
<feature type="region of interest" description="Disordered" evidence="1">
    <location>
        <begin position="201"/>
        <end position="257"/>
    </location>
</feature>
<dbReference type="Proteomes" id="UP000011083">
    <property type="component" value="Unassembled WGS sequence"/>
</dbReference>
<protein>
    <submittedName>
        <fullName evidence="2">Uncharacterized protein</fullName>
    </submittedName>
</protein>
<dbReference type="RefSeq" id="XP_004339893.1">
    <property type="nucleotide sequence ID" value="XM_004339845.1"/>
</dbReference>
<evidence type="ECO:0000313" key="2">
    <source>
        <dbReference type="EMBL" id="ELR17880.1"/>
    </source>
</evidence>
<feature type="compositionally biased region" description="Basic residues" evidence="1">
    <location>
        <begin position="206"/>
        <end position="219"/>
    </location>
</feature>
<dbReference type="EMBL" id="KB007970">
    <property type="protein sequence ID" value="ELR17880.1"/>
    <property type="molecule type" value="Genomic_DNA"/>
</dbReference>
<accession>L8GXZ8</accession>
<organism evidence="2 3">
    <name type="scientific">Acanthamoeba castellanii (strain ATCC 30010 / Neff)</name>
    <dbReference type="NCBI Taxonomy" id="1257118"/>
    <lineage>
        <taxon>Eukaryota</taxon>
        <taxon>Amoebozoa</taxon>
        <taxon>Discosea</taxon>
        <taxon>Longamoebia</taxon>
        <taxon>Centramoebida</taxon>
        <taxon>Acanthamoebidae</taxon>
        <taxon>Acanthamoeba</taxon>
    </lineage>
</organism>
<sequence length="353" mass="40555">MFRFVPPHLPVDASNSGRVVLTGVRNQRTLCEEEPTTAAAGYGWECARERSELLAEVIGRCAERADGGASSTAWPLQRRRRVLTELRAEASKLSVVDAEGFVLCDQRYSRIGLPSLQFAALSDLSPFHYRFVKQPLMLAVVRASFHDQQRFTEHYPEWREWFEYVSDKLRDFARTVGAYYGANMQRLSDRELAQRLKQLSKPLQSQRKHLWKQRKRNQKQKADAHSEPEPEASDNTDRSAPIERGPDTGPDNDDDKRIRQFGDLSRLFWAIRRREQHSSNVGSDPQEVAVSLAVLECLVGWEGRTDGPFTRKLEEWLWKADNSAAVTSDKDKLVRMRHASHRPTTLLRRAEEP</sequence>
<proteinExistence type="predicted"/>